<gene>
    <name evidence="2" type="ORF">EK21DRAFT_78168</name>
</gene>
<dbReference type="Proteomes" id="UP000799777">
    <property type="component" value="Unassembled WGS sequence"/>
</dbReference>
<dbReference type="EMBL" id="ML978287">
    <property type="protein sequence ID" value="KAF2024683.1"/>
    <property type="molecule type" value="Genomic_DNA"/>
</dbReference>
<sequence length="426" mass="49059">MATVETFQRGTSASERARVGLIVVSRGQGVKKKRPRLGKVAESLQVRLIASFGVVKRRELRAGLSPNSSSPFLEALFRLPNELHLHILRELCVADVLSLRLTSRVLNELITGNAPALVRHWVRCRLGDLHQRLYPIPSRTAADFPFLLAMRRRHIASIRLTRHLANILAGDASENLCHRQRQMWTSVYERMMPLVFGVGFFLDEHRRLLLERDLGRIRPRSHIGYNVCTTSGITQEEMKIMKKLDAPLRLQYFYMYCFIVQVLMNKLRPSSRTGPVERLLRGWVSQPACHEDIAFFLVLGGIGQVAKLLAREKYSERRRYLHAFRSHMSPHTSKCWRRHWKDIGVASPALLDDIPCTKIGITQLDQIWRPLIAQMMQPGSREFTEDERRRYEELSVSHKFINEVMGYDILQGRPPDGGGSDEEHEQ</sequence>
<protein>
    <recommendedName>
        <fullName evidence="1">F-box domain-containing protein</fullName>
    </recommendedName>
</protein>
<name>A0A9P4GXX8_9PLEO</name>
<reference evidence="2" key="1">
    <citation type="journal article" date="2020" name="Stud. Mycol.">
        <title>101 Dothideomycetes genomes: a test case for predicting lifestyles and emergence of pathogens.</title>
        <authorList>
            <person name="Haridas S."/>
            <person name="Albert R."/>
            <person name="Binder M."/>
            <person name="Bloem J."/>
            <person name="Labutti K."/>
            <person name="Salamov A."/>
            <person name="Andreopoulos B."/>
            <person name="Baker S."/>
            <person name="Barry K."/>
            <person name="Bills G."/>
            <person name="Bluhm B."/>
            <person name="Cannon C."/>
            <person name="Castanera R."/>
            <person name="Culley D."/>
            <person name="Daum C."/>
            <person name="Ezra D."/>
            <person name="Gonzalez J."/>
            <person name="Henrissat B."/>
            <person name="Kuo A."/>
            <person name="Liang C."/>
            <person name="Lipzen A."/>
            <person name="Lutzoni F."/>
            <person name="Magnuson J."/>
            <person name="Mondo S."/>
            <person name="Nolan M."/>
            <person name="Ohm R."/>
            <person name="Pangilinan J."/>
            <person name="Park H.-J."/>
            <person name="Ramirez L."/>
            <person name="Alfaro M."/>
            <person name="Sun H."/>
            <person name="Tritt A."/>
            <person name="Yoshinaga Y."/>
            <person name="Zwiers L.-H."/>
            <person name="Turgeon B."/>
            <person name="Goodwin S."/>
            <person name="Spatafora J."/>
            <person name="Crous P."/>
            <person name="Grigoriev I."/>
        </authorList>
    </citation>
    <scope>NUCLEOTIDE SEQUENCE</scope>
    <source>
        <strain evidence="2">CBS 110217</strain>
    </source>
</reference>
<evidence type="ECO:0000259" key="1">
    <source>
        <dbReference type="PROSITE" id="PS50181"/>
    </source>
</evidence>
<feature type="domain" description="F-box" evidence="1">
    <location>
        <begin position="73"/>
        <end position="124"/>
    </location>
</feature>
<evidence type="ECO:0000313" key="2">
    <source>
        <dbReference type="EMBL" id="KAF2024683.1"/>
    </source>
</evidence>
<organism evidence="2 3">
    <name type="scientific">Setomelanomma holmii</name>
    <dbReference type="NCBI Taxonomy" id="210430"/>
    <lineage>
        <taxon>Eukaryota</taxon>
        <taxon>Fungi</taxon>
        <taxon>Dikarya</taxon>
        <taxon>Ascomycota</taxon>
        <taxon>Pezizomycotina</taxon>
        <taxon>Dothideomycetes</taxon>
        <taxon>Pleosporomycetidae</taxon>
        <taxon>Pleosporales</taxon>
        <taxon>Pleosporineae</taxon>
        <taxon>Phaeosphaeriaceae</taxon>
        <taxon>Setomelanomma</taxon>
    </lineage>
</organism>
<dbReference type="InterPro" id="IPR001810">
    <property type="entry name" value="F-box_dom"/>
</dbReference>
<dbReference type="AlphaFoldDB" id="A0A9P4GXX8"/>
<dbReference type="Pfam" id="PF12937">
    <property type="entry name" value="F-box-like"/>
    <property type="match status" value="1"/>
</dbReference>
<accession>A0A9P4GXX8</accession>
<dbReference type="SUPFAM" id="SSF81383">
    <property type="entry name" value="F-box domain"/>
    <property type="match status" value="1"/>
</dbReference>
<dbReference type="OrthoDB" id="5396937at2759"/>
<comment type="caution">
    <text evidence="2">The sequence shown here is derived from an EMBL/GenBank/DDBJ whole genome shotgun (WGS) entry which is preliminary data.</text>
</comment>
<dbReference type="PROSITE" id="PS50181">
    <property type="entry name" value="FBOX"/>
    <property type="match status" value="1"/>
</dbReference>
<keyword evidence="3" id="KW-1185">Reference proteome</keyword>
<proteinExistence type="predicted"/>
<dbReference type="InterPro" id="IPR036047">
    <property type="entry name" value="F-box-like_dom_sf"/>
</dbReference>
<evidence type="ECO:0000313" key="3">
    <source>
        <dbReference type="Proteomes" id="UP000799777"/>
    </source>
</evidence>